<evidence type="ECO:0000256" key="1">
    <source>
        <dbReference type="SAM" id="MobiDB-lite"/>
    </source>
</evidence>
<dbReference type="Proteomes" id="UP001153269">
    <property type="component" value="Unassembled WGS sequence"/>
</dbReference>
<comment type="caution">
    <text evidence="2">The sequence shown here is derived from an EMBL/GenBank/DDBJ whole genome shotgun (WGS) entry which is preliminary data.</text>
</comment>
<reference evidence="2" key="1">
    <citation type="submission" date="2020-03" db="EMBL/GenBank/DDBJ databases">
        <authorList>
            <person name="Weist P."/>
        </authorList>
    </citation>
    <scope>NUCLEOTIDE SEQUENCE</scope>
</reference>
<name>A0A9N7YD62_PLEPL</name>
<dbReference type="AlphaFoldDB" id="A0A9N7YD62"/>
<protein>
    <submittedName>
        <fullName evidence="2">Uncharacterized protein</fullName>
    </submittedName>
</protein>
<proteinExistence type="predicted"/>
<feature type="region of interest" description="Disordered" evidence="1">
    <location>
        <begin position="334"/>
        <end position="388"/>
    </location>
</feature>
<sequence>MSSCRSRVCPACQTRPIMPFDLHGRCESCLGPEYAGDSLTLQAVNPYCQPAAAHASLRGSLLVLHFPWEGPELANDMLDAISSTTSQPTIRSLLRVLPGIIAKAAASNNLPVPPAQGPASAPRDPVWPRFPAIKAYQSGAAAEPGKLKAPVSTYAHITKVENFSEHGFPPVPPLEPRLAAMFGFSVNPLGGRRATPLSARDQMITRLSDRSHQCAVQASAAANNIALLASYLSKLATEPDLLNIERAEELGYATSAILTLCTSVAVTTSRIAAWQTMNHRQVWLGVFPLPNDLKEKLLNAPISLDGLFGPQHQSAVDYMQKTLDEAERIRMHMARSRAATRPQRFDDHLHRYRRDRRQTQGRPDAAASRPPAPRASLPAAQQAPRTGN</sequence>
<gene>
    <name evidence="2" type="ORF">PLEPLA_LOCUS9250</name>
</gene>
<evidence type="ECO:0000313" key="3">
    <source>
        <dbReference type="Proteomes" id="UP001153269"/>
    </source>
</evidence>
<organism evidence="2 3">
    <name type="scientific">Pleuronectes platessa</name>
    <name type="common">European plaice</name>
    <dbReference type="NCBI Taxonomy" id="8262"/>
    <lineage>
        <taxon>Eukaryota</taxon>
        <taxon>Metazoa</taxon>
        <taxon>Chordata</taxon>
        <taxon>Craniata</taxon>
        <taxon>Vertebrata</taxon>
        <taxon>Euteleostomi</taxon>
        <taxon>Actinopterygii</taxon>
        <taxon>Neopterygii</taxon>
        <taxon>Teleostei</taxon>
        <taxon>Neoteleostei</taxon>
        <taxon>Acanthomorphata</taxon>
        <taxon>Carangaria</taxon>
        <taxon>Pleuronectiformes</taxon>
        <taxon>Pleuronectoidei</taxon>
        <taxon>Pleuronectidae</taxon>
        <taxon>Pleuronectes</taxon>
    </lineage>
</organism>
<accession>A0A9N7YD62</accession>
<evidence type="ECO:0000313" key="2">
    <source>
        <dbReference type="EMBL" id="CAB1421368.1"/>
    </source>
</evidence>
<dbReference type="EMBL" id="CADEAL010000520">
    <property type="protein sequence ID" value="CAB1421368.1"/>
    <property type="molecule type" value="Genomic_DNA"/>
</dbReference>
<feature type="compositionally biased region" description="Low complexity" evidence="1">
    <location>
        <begin position="360"/>
        <end position="388"/>
    </location>
</feature>
<keyword evidence="3" id="KW-1185">Reference proteome</keyword>